<dbReference type="RefSeq" id="WP_280758328.1">
    <property type="nucleotide sequence ID" value="NZ_JARXVC010000001.1"/>
</dbReference>
<dbReference type="EMBL" id="JARXVC010000001">
    <property type="protein sequence ID" value="MDH6278911.1"/>
    <property type="molecule type" value="Genomic_DNA"/>
</dbReference>
<name>A0ABT6M3L7_9NOCA</name>
<dbReference type="Proteomes" id="UP001160334">
    <property type="component" value="Unassembled WGS sequence"/>
</dbReference>
<keyword evidence="1" id="KW-1133">Transmembrane helix</keyword>
<gene>
    <name evidence="2" type="ORF">M2280_000116</name>
</gene>
<proteinExistence type="predicted"/>
<feature type="transmembrane region" description="Helical" evidence="1">
    <location>
        <begin position="21"/>
        <end position="43"/>
    </location>
</feature>
<evidence type="ECO:0000256" key="1">
    <source>
        <dbReference type="SAM" id="Phobius"/>
    </source>
</evidence>
<keyword evidence="1" id="KW-0472">Membrane</keyword>
<protein>
    <recommendedName>
        <fullName evidence="4">DUF2993 domain-containing protein</fullName>
    </recommendedName>
</protein>
<sequence length="257" mass="26621">MSAPVNAPQKPAAPKPKRRKALVISLIVVAALLVALVGGELFVRQRATSCMESQFQSQLGSPVDVGLSWKPILLQMMDKDIPYVTLDSTGSSFGPAQGMQVHARANDIKVTNSPDSSGTIGSSTADATWKTAGILATVQSETMGNLVSSVTPDPASGTLKFAVGPAGLADLTVRPTVQDGQIKVETVGAEIFGLGLPTALVDGIVQTLTESLQQYPLGMAPTSLTVTDDAIEVHLEGGQYVMPAPDPNAPQSGCSLL</sequence>
<dbReference type="InterPro" id="IPR021373">
    <property type="entry name" value="DUF2993"/>
</dbReference>
<accession>A0ABT6M3L7</accession>
<evidence type="ECO:0008006" key="4">
    <source>
        <dbReference type="Google" id="ProtNLM"/>
    </source>
</evidence>
<evidence type="ECO:0000313" key="3">
    <source>
        <dbReference type="Proteomes" id="UP001160334"/>
    </source>
</evidence>
<comment type="caution">
    <text evidence="2">The sequence shown here is derived from an EMBL/GenBank/DDBJ whole genome shotgun (WGS) entry which is preliminary data.</text>
</comment>
<keyword evidence="3" id="KW-1185">Reference proteome</keyword>
<reference evidence="2 3" key="1">
    <citation type="submission" date="2023-04" db="EMBL/GenBank/DDBJ databases">
        <title>Forest soil microbial communities from Buena Vista Peninsula, Colon Province, Panama.</title>
        <authorList>
            <person name="Bouskill N."/>
        </authorList>
    </citation>
    <scope>NUCLEOTIDE SEQUENCE [LARGE SCALE GENOMIC DNA]</scope>
    <source>
        <strain evidence="2 3">CFH S0262</strain>
    </source>
</reference>
<organism evidence="2 3">
    <name type="scientific">Prescottella agglutinans</name>
    <dbReference type="NCBI Taxonomy" id="1644129"/>
    <lineage>
        <taxon>Bacteria</taxon>
        <taxon>Bacillati</taxon>
        <taxon>Actinomycetota</taxon>
        <taxon>Actinomycetes</taxon>
        <taxon>Mycobacteriales</taxon>
        <taxon>Nocardiaceae</taxon>
        <taxon>Prescottella</taxon>
    </lineage>
</organism>
<keyword evidence="1" id="KW-0812">Transmembrane</keyword>
<dbReference type="Pfam" id="PF11209">
    <property type="entry name" value="LmeA"/>
    <property type="match status" value="1"/>
</dbReference>
<evidence type="ECO:0000313" key="2">
    <source>
        <dbReference type="EMBL" id="MDH6278911.1"/>
    </source>
</evidence>